<organism evidence="1 2">
    <name type="scientific">Thelephora terrestris</name>
    <dbReference type="NCBI Taxonomy" id="56493"/>
    <lineage>
        <taxon>Eukaryota</taxon>
        <taxon>Fungi</taxon>
        <taxon>Dikarya</taxon>
        <taxon>Basidiomycota</taxon>
        <taxon>Agaricomycotina</taxon>
        <taxon>Agaricomycetes</taxon>
        <taxon>Thelephorales</taxon>
        <taxon>Thelephoraceae</taxon>
        <taxon>Thelephora</taxon>
    </lineage>
</organism>
<proteinExistence type="predicted"/>
<keyword evidence="2" id="KW-1185">Reference proteome</keyword>
<name>A0A9P6HNL7_9AGAM</name>
<accession>A0A9P6HNL7</accession>
<evidence type="ECO:0000313" key="1">
    <source>
        <dbReference type="EMBL" id="KAF9790456.1"/>
    </source>
</evidence>
<dbReference type="Gene3D" id="3.90.228.10">
    <property type="match status" value="1"/>
</dbReference>
<sequence length="298" mass="32620">MANLSQSHLPGSSLQQEICETCGKRPKFIEKDGSVHPYCGRTCAKAQQSPCALQGCKSAGKSAFGGFCSPRHAKNAVQTRQSAPCNRCGKQPRVINGLCIQCTNSQESWIKELSPKDPKFSSLVDHMAKEWKGVGRVGVHKVYEIFLPRQAYDMREAYRMNLEALGGTHQVFTFRGAQCICDLGVTDASLCDWASCGICSIIKSSFATFEFGATSNSGRFGNGIYTYFDPSRADRFATSSLSSPYRAILLCEVNIPMKGSNASKSPLVAKSFEDEVRVFVSVAEAIVPKFLILYTKET</sequence>
<gene>
    <name evidence="1" type="ORF">BJ322DRAFT_390880</name>
</gene>
<dbReference type="EMBL" id="WIUZ02000002">
    <property type="protein sequence ID" value="KAF9790456.1"/>
    <property type="molecule type" value="Genomic_DNA"/>
</dbReference>
<evidence type="ECO:0000313" key="2">
    <source>
        <dbReference type="Proteomes" id="UP000736335"/>
    </source>
</evidence>
<dbReference type="Proteomes" id="UP000736335">
    <property type="component" value="Unassembled WGS sequence"/>
</dbReference>
<evidence type="ECO:0008006" key="3">
    <source>
        <dbReference type="Google" id="ProtNLM"/>
    </source>
</evidence>
<dbReference type="OrthoDB" id="2419903at2759"/>
<dbReference type="AlphaFoldDB" id="A0A9P6HNL7"/>
<reference evidence="1" key="1">
    <citation type="journal article" date="2020" name="Nat. Commun.">
        <title>Large-scale genome sequencing of mycorrhizal fungi provides insights into the early evolution of symbiotic traits.</title>
        <authorList>
            <person name="Miyauchi S."/>
            <person name="Kiss E."/>
            <person name="Kuo A."/>
            <person name="Drula E."/>
            <person name="Kohler A."/>
            <person name="Sanchez-Garcia M."/>
            <person name="Morin E."/>
            <person name="Andreopoulos B."/>
            <person name="Barry K.W."/>
            <person name="Bonito G."/>
            <person name="Buee M."/>
            <person name="Carver A."/>
            <person name="Chen C."/>
            <person name="Cichocki N."/>
            <person name="Clum A."/>
            <person name="Culley D."/>
            <person name="Crous P.W."/>
            <person name="Fauchery L."/>
            <person name="Girlanda M."/>
            <person name="Hayes R.D."/>
            <person name="Keri Z."/>
            <person name="LaButti K."/>
            <person name="Lipzen A."/>
            <person name="Lombard V."/>
            <person name="Magnuson J."/>
            <person name="Maillard F."/>
            <person name="Murat C."/>
            <person name="Nolan M."/>
            <person name="Ohm R.A."/>
            <person name="Pangilinan J."/>
            <person name="Pereira M.F."/>
            <person name="Perotto S."/>
            <person name="Peter M."/>
            <person name="Pfister S."/>
            <person name="Riley R."/>
            <person name="Sitrit Y."/>
            <person name="Stielow J.B."/>
            <person name="Szollosi G."/>
            <person name="Zifcakova L."/>
            <person name="Stursova M."/>
            <person name="Spatafora J.W."/>
            <person name="Tedersoo L."/>
            <person name="Vaario L.M."/>
            <person name="Yamada A."/>
            <person name="Yan M."/>
            <person name="Wang P."/>
            <person name="Xu J."/>
            <person name="Bruns T."/>
            <person name="Baldrian P."/>
            <person name="Vilgalys R."/>
            <person name="Dunand C."/>
            <person name="Henrissat B."/>
            <person name="Grigoriev I.V."/>
            <person name="Hibbett D."/>
            <person name="Nagy L.G."/>
            <person name="Martin F.M."/>
        </authorList>
    </citation>
    <scope>NUCLEOTIDE SEQUENCE</scope>
    <source>
        <strain evidence="1">UH-Tt-Lm1</strain>
    </source>
</reference>
<dbReference type="SUPFAM" id="SSF56399">
    <property type="entry name" value="ADP-ribosylation"/>
    <property type="match status" value="1"/>
</dbReference>
<protein>
    <recommendedName>
        <fullName evidence="3">PARP catalytic domain-containing protein</fullName>
    </recommendedName>
</protein>
<comment type="caution">
    <text evidence="1">The sequence shown here is derived from an EMBL/GenBank/DDBJ whole genome shotgun (WGS) entry which is preliminary data.</text>
</comment>
<reference evidence="1" key="2">
    <citation type="submission" date="2020-11" db="EMBL/GenBank/DDBJ databases">
        <authorList>
            <consortium name="DOE Joint Genome Institute"/>
            <person name="Kuo A."/>
            <person name="Miyauchi S."/>
            <person name="Kiss E."/>
            <person name="Drula E."/>
            <person name="Kohler A."/>
            <person name="Sanchez-Garcia M."/>
            <person name="Andreopoulos B."/>
            <person name="Barry K.W."/>
            <person name="Bonito G."/>
            <person name="Buee M."/>
            <person name="Carver A."/>
            <person name="Chen C."/>
            <person name="Cichocki N."/>
            <person name="Clum A."/>
            <person name="Culley D."/>
            <person name="Crous P.W."/>
            <person name="Fauchery L."/>
            <person name="Girlanda M."/>
            <person name="Hayes R."/>
            <person name="Keri Z."/>
            <person name="Labutti K."/>
            <person name="Lipzen A."/>
            <person name="Lombard V."/>
            <person name="Magnuson J."/>
            <person name="Maillard F."/>
            <person name="Morin E."/>
            <person name="Murat C."/>
            <person name="Nolan M."/>
            <person name="Ohm R."/>
            <person name="Pangilinan J."/>
            <person name="Pereira M."/>
            <person name="Perotto S."/>
            <person name="Peter M."/>
            <person name="Riley R."/>
            <person name="Sitrit Y."/>
            <person name="Stielow B."/>
            <person name="Szollosi G."/>
            <person name="Zifcakova L."/>
            <person name="Stursova M."/>
            <person name="Spatafora J.W."/>
            <person name="Tedersoo L."/>
            <person name="Vaario L.-M."/>
            <person name="Yamada A."/>
            <person name="Yan M."/>
            <person name="Wang P."/>
            <person name="Xu J."/>
            <person name="Bruns T."/>
            <person name="Baldrian P."/>
            <person name="Vilgalys R."/>
            <person name="Henrissat B."/>
            <person name="Grigoriev I.V."/>
            <person name="Hibbett D."/>
            <person name="Nagy L.G."/>
            <person name="Martin F.M."/>
        </authorList>
    </citation>
    <scope>NUCLEOTIDE SEQUENCE</scope>
    <source>
        <strain evidence="1">UH-Tt-Lm1</strain>
    </source>
</reference>